<reference evidence="1" key="1">
    <citation type="journal article" date="2014" name="Front. Microbiol.">
        <title>High frequency of phylogenetically diverse reductive dehalogenase-homologous genes in deep subseafloor sedimentary metagenomes.</title>
        <authorList>
            <person name="Kawai M."/>
            <person name="Futagami T."/>
            <person name="Toyoda A."/>
            <person name="Takaki Y."/>
            <person name="Nishi S."/>
            <person name="Hori S."/>
            <person name="Arai W."/>
            <person name="Tsubouchi T."/>
            <person name="Morono Y."/>
            <person name="Uchiyama I."/>
            <person name="Ito T."/>
            <person name="Fujiyama A."/>
            <person name="Inagaki F."/>
            <person name="Takami H."/>
        </authorList>
    </citation>
    <scope>NUCLEOTIDE SEQUENCE</scope>
    <source>
        <strain evidence="1">Expedition CK06-06</strain>
    </source>
</reference>
<name>X1RHN4_9ZZZZ</name>
<protein>
    <recommendedName>
        <fullName evidence="2">ATPase AAA-type core domain-containing protein</fullName>
    </recommendedName>
</protein>
<accession>X1RHN4</accession>
<dbReference type="EMBL" id="BARW01008083">
    <property type="protein sequence ID" value="GAI80123.1"/>
    <property type="molecule type" value="Genomic_DNA"/>
</dbReference>
<dbReference type="SUPFAM" id="SSF52540">
    <property type="entry name" value="P-loop containing nucleoside triphosphate hydrolases"/>
    <property type="match status" value="1"/>
</dbReference>
<proteinExistence type="predicted"/>
<comment type="caution">
    <text evidence="1">The sequence shown here is derived from an EMBL/GenBank/DDBJ whole genome shotgun (WGS) entry which is preliminary data.</text>
</comment>
<gene>
    <name evidence="1" type="ORF">S12H4_16675</name>
</gene>
<organism evidence="1">
    <name type="scientific">marine sediment metagenome</name>
    <dbReference type="NCBI Taxonomy" id="412755"/>
    <lineage>
        <taxon>unclassified sequences</taxon>
        <taxon>metagenomes</taxon>
        <taxon>ecological metagenomes</taxon>
    </lineage>
</organism>
<dbReference type="Gene3D" id="3.40.50.300">
    <property type="entry name" value="P-loop containing nucleotide triphosphate hydrolases"/>
    <property type="match status" value="1"/>
</dbReference>
<sequence length="131" mass="14728">MGKDNMHKHKLSHIEDLSKQIKLTATWEDLNLSQATITRLREICSQFKHNKSMSRESGFGKNLVGGNGLIAIFSGPSATGKTLAAEIISKELATKWKRVSRQARPNLEQNLFISFLLLRNGYNNELMNQAT</sequence>
<dbReference type="AlphaFoldDB" id="X1RHN4"/>
<dbReference type="InterPro" id="IPR027417">
    <property type="entry name" value="P-loop_NTPase"/>
</dbReference>
<evidence type="ECO:0000313" key="1">
    <source>
        <dbReference type="EMBL" id="GAI80123.1"/>
    </source>
</evidence>
<evidence type="ECO:0008006" key="2">
    <source>
        <dbReference type="Google" id="ProtNLM"/>
    </source>
</evidence>